<feature type="transmembrane region" description="Helical" evidence="1">
    <location>
        <begin position="348"/>
        <end position="372"/>
    </location>
</feature>
<reference evidence="2 3" key="1">
    <citation type="journal article" date="2015" name="Genome Announc.">
        <title>Draft Genome Sequence and Gene Annotation of the Entomopathogenic Fungus Verticillium hemipterigenum.</title>
        <authorList>
            <person name="Horn F."/>
            <person name="Habel A."/>
            <person name="Scharf D.H."/>
            <person name="Dworschak J."/>
            <person name="Brakhage A.A."/>
            <person name="Guthke R."/>
            <person name="Hertweck C."/>
            <person name="Linde J."/>
        </authorList>
    </citation>
    <scope>NUCLEOTIDE SEQUENCE [LARGE SCALE GENOMIC DNA]</scope>
</reference>
<feature type="transmembrane region" description="Helical" evidence="1">
    <location>
        <begin position="379"/>
        <end position="396"/>
    </location>
</feature>
<evidence type="ECO:0000313" key="3">
    <source>
        <dbReference type="Proteomes" id="UP000039046"/>
    </source>
</evidence>
<dbReference type="InterPro" id="IPR051091">
    <property type="entry name" value="O-Glucosyltr/Glycosyltrsf_90"/>
</dbReference>
<name>A0A0A1TEW6_9HYPO</name>
<keyword evidence="1" id="KW-0812">Transmembrane</keyword>
<dbReference type="HOGENOM" id="CLU_005027_1_0_1"/>
<dbReference type="STRING" id="1531966.A0A0A1TEW6"/>
<evidence type="ECO:0000256" key="1">
    <source>
        <dbReference type="SAM" id="Phobius"/>
    </source>
</evidence>
<feature type="transmembrane region" description="Helical" evidence="1">
    <location>
        <begin position="255"/>
        <end position="274"/>
    </location>
</feature>
<dbReference type="PANTHER" id="PTHR12203:SF35">
    <property type="entry name" value="PROTEIN O-GLUCOSYLTRANSFERASE 1"/>
    <property type="match status" value="1"/>
</dbReference>
<gene>
    <name evidence="2" type="ORF">VHEMI04801</name>
</gene>
<accession>A0A0A1TEW6</accession>
<dbReference type="EMBL" id="CDHN01000002">
    <property type="protein sequence ID" value="CEJ88720.1"/>
    <property type="molecule type" value="Genomic_DNA"/>
</dbReference>
<dbReference type="AlphaFoldDB" id="A0A0A1TEW6"/>
<feature type="transmembrane region" description="Helical" evidence="1">
    <location>
        <begin position="221"/>
        <end position="243"/>
    </location>
</feature>
<protein>
    <recommendedName>
        <fullName evidence="4">Glycosyl transferase CAP10 domain-containing protein</fullName>
    </recommendedName>
</protein>
<sequence>MPRIAALCSVLSFFYLSYFLPLHAPSGYARQYCVTITLIACLISYTTNRFGQSLLRKIEGRSFHARGQYTKDLSLLNGNRHDTRRRRQSEAPEYVANEPSKYAWVIIVVILSLRWEIFAWLSYMQRCSSPGVGSFVGLLLLTHHVITADIQKDDGDDDDMDDPWRSIFDELRDWLSTGRIRLIGGMVSSALFCTGTFLALNQVTRSSYICLSGSDMPVITVIWQIIALFLDAYVAVAAWRLLVWKDSMQGRIQTSILIAGVAATIIFTFGFLKAQSWTQYTHFQGMSLLTLLLDGAVLAVMLICSMIWTCDASPLLPVNVVTIITGVAASSSHLIHSGDWLHLSASDALLLLWIVIPAAIAFVHFLTVKIFVVVRQASFTALFAMLLLAASVFSVFRHAPIYNERHPINDLMWEASHKQSSWRMRATTSLTHETAVRFYKETHKGRIPPPGFREWFKFAAQSAVIDDFTQLDIDLEPFWGISPQELRRRVDLAIEQPSVAKVTIEKGKASWSVADANTATILTLDHLISQINNFSTHLPDMTIPINLDRMPRVLPEAAEIWAKVDVHQHLTADSVRWAHRNACLHRGQPLSQSYYESPAELCVDCEKRHSQQHLFGSHAWLQSLELCSQPDLLDLHDFFISERTHPTITQLLPIFSAAKTDMFSDILIPLTPPQQTSETQKTFRERSSDLFWRSGMNLSALPPKAFRGGHKSRLLHLLNEPAAHDMTTMITRTKQKEVQYRYEKMATSHASWLVPTNVKAWLTPKAGCQGLGCQFVPEAWTAEPADVTDHYATQHTLLLDETDGPSDLTLGALQADTVPFISTIFRTWYTGRIWPWVHFVPIDPRYQALHSTLAYFAGKGEVKPSDGPGQADGASIAREGSHWALKALDLKSQQIYLFRALLEWARLVSDDRDHSA</sequence>
<organism evidence="2 3">
    <name type="scientific">[Torrubiella] hemipterigena</name>
    <dbReference type="NCBI Taxonomy" id="1531966"/>
    <lineage>
        <taxon>Eukaryota</taxon>
        <taxon>Fungi</taxon>
        <taxon>Dikarya</taxon>
        <taxon>Ascomycota</taxon>
        <taxon>Pezizomycotina</taxon>
        <taxon>Sordariomycetes</taxon>
        <taxon>Hypocreomycetidae</taxon>
        <taxon>Hypocreales</taxon>
        <taxon>Clavicipitaceae</taxon>
        <taxon>Clavicipitaceae incertae sedis</taxon>
        <taxon>'Torrubiella' clade</taxon>
    </lineage>
</organism>
<dbReference type="PANTHER" id="PTHR12203">
    <property type="entry name" value="KDEL LYS-ASP-GLU-LEU CONTAINING - RELATED"/>
    <property type="match status" value="1"/>
</dbReference>
<feature type="transmembrane region" description="Helical" evidence="1">
    <location>
        <begin position="29"/>
        <end position="47"/>
    </location>
</feature>
<feature type="transmembrane region" description="Helical" evidence="1">
    <location>
        <begin position="182"/>
        <end position="201"/>
    </location>
</feature>
<evidence type="ECO:0008006" key="4">
    <source>
        <dbReference type="Google" id="ProtNLM"/>
    </source>
</evidence>
<feature type="transmembrane region" description="Helical" evidence="1">
    <location>
        <begin position="315"/>
        <end position="336"/>
    </location>
</feature>
<evidence type="ECO:0000313" key="2">
    <source>
        <dbReference type="EMBL" id="CEJ88720.1"/>
    </source>
</evidence>
<feature type="transmembrane region" description="Helical" evidence="1">
    <location>
        <begin position="286"/>
        <end position="308"/>
    </location>
</feature>
<keyword evidence="1" id="KW-1133">Transmembrane helix</keyword>
<dbReference type="Proteomes" id="UP000039046">
    <property type="component" value="Unassembled WGS sequence"/>
</dbReference>
<keyword evidence="1" id="KW-0472">Membrane</keyword>
<proteinExistence type="predicted"/>
<dbReference type="OrthoDB" id="541052at2759"/>
<keyword evidence="3" id="KW-1185">Reference proteome</keyword>